<evidence type="ECO:0000259" key="1">
    <source>
        <dbReference type="Pfam" id="PF13556"/>
    </source>
</evidence>
<organism evidence="2 3">
    <name type="scientific">Janibacter indicus</name>
    <dbReference type="NCBI Taxonomy" id="857417"/>
    <lineage>
        <taxon>Bacteria</taxon>
        <taxon>Bacillati</taxon>
        <taxon>Actinomycetota</taxon>
        <taxon>Actinomycetes</taxon>
        <taxon>Micrococcales</taxon>
        <taxon>Intrasporangiaceae</taxon>
        <taxon>Janibacter</taxon>
    </lineage>
</organism>
<evidence type="ECO:0000313" key="3">
    <source>
        <dbReference type="Proteomes" id="UP000192634"/>
    </source>
</evidence>
<dbReference type="OrthoDB" id="5243741at2"/>
<dbReference type="Pfam" id="PF13556">
    <property type="entry name" value="HTH_30"/>
    <property type="match status" value="1"/>
</dbReference>
<proteinExistence type="predicted"/>
<protein>
    <submittedName>
        <fullName evidence="2">PucR C-terminal helix-turn-helix domain-containing protein</fullName>
    </submittedName>
</protein>
<dbReference type="AlphaFoldDB" id="A0A1W1Y562"/>
<feature type="domain" description="PucR C-terminal helix-turn-helix" evidence="1">
    <location>
        <begin position="316"/>
        <end position="373"/>
    </location>
</feature>
<dbReference type="Proteomes" id="UP000192634">
    <property type="component" value="Unassembled WGS sequence"/>
</dbReference>
<dbReference type="RefSeq" id="WP_143445368.1">
    <property type="nucleotide sequence ID" value="NZ_FWXN01000001.1"/>
</dbReference>
<gene>
    <name evidence="2" type="ORF">SAMN06296429_10164</name>
</gene>
<dbReference type="InterPro" id="IPR025736">
    <property type="entry name" value="PucR_C-HTH_dom"/>
</dbReference>
<dbReference type="InterPro" id="IPR042070">
    <property type="entry name" value="PucR_C-HTH_sf"/>
</dbReference>
<accession>A0A1W1Y562</accession>
<dbReference type="EMBL" id="FWXN01000001">
    <property type="protein sequence ID" value="SMC31340.1"/>
    <property type="molecule type" value="Genomic_DNA"/>
</dbReference>
<name>A0A1W1Y562_9MICO</name>
<reference evidence="2 3" key="1">
    <citation type="submission" date="2017-04" db="EMBL/GenBank/DDBJ databases">
        <authorList>
            <person name="Afonso C.L."/>
            <person name="Miller P.J."/>
            <person name="Scott M.A."/>
            <person name="Spackman E."/>
            <person name="Goraichik I."/>
            <person name="Dimitrov K.M."/>
            <person name="Suarez D.L."/>
            <person name="Swayne D.E."/>
        </authorList>
    </citation>
    <scope>NUCLEOTIDE SEQUENCE [LARGE SCALE GENOMIC DNA]</scope>
    <source>
        <strain evidence="2 3">CGMCC 1.12511</strain>
    </source>
</reference>
<dbReference type="Gene3D" id="1.10.10.2840">
    <property type="entry name" value="PucR C-terminal helix-turn-helix domain"/>
    <property type="match status" value="1"/>
</dbReference>
<evidence type="ECO:0000313" key="2">
    <source>
        <dbReference type="EMBL" id="SMC31340.1"/>
    </source>
</evidence>
<sequence length="382" mass="40201">MTGTTAAANRLASELLATHAGQVEQLTPGLVRDVARRLGRLDVPADSQWPGLVTELLRDFFDVLVADDLQRIDAPGSIYERVGTGAAGAGISADDLAVGIRLSAMRTQAQVHRFILAGATPADPEAVVGLLARVVAAGEAVVVAALRGHALAAGDGDAVQARRLGELLVAGAPGAADLAALVGWPAGTHVSAVVVAPEDADRLRGRGDLPFARHERERDVVLVAPVTEGLLATTLRPLVADVDCTVGPVVPLAGLPDSLALGDRLTRRRASGAGPVFVDDELLELASTADRSVLEALRRKYFVEIDRLPAEVREPLLQTLHEWLRHWGHRPATAKALGVHPQTVSGRINRLRDLLADELEDARVRSELLVLLTALAAEGSAA</sequence>